<reference evidence="2 3" key="1">
    <citation type="submission" date="2018-05" db="EMBL/GenBank/DDBJ databases">
        <title>Reference genomes for bee gut microbiota database.</title>
        <authorList>
            <person name="Ellegaard K.M."/>
        </authorList>
    </citation>
    <scope>NUCLEOTIDE SEQUENCE [LARGE SCALE GENOMIC DNA]</scope>
    <source>
        <strain evidence="2 3">ESL0182</strain>
    </source>
</reference>
<feature type="transmembrane region" description="Helical" evidence="1">
    <location>
        <begin position="84"/>
        <end position="101"/>
    </location>
</feature>
<keyword evidence="1" id="KW-0472">Membrane</keyword>
<accession>A0A2V4E3Q3</accession>
<gene>
    <name evidence="2" type="ORF">DKK70_04285</name>
</gene>
<feature type="transmembrane region" description="Helical" evidence="1">
    <location>
        <begin position="242"/>
        <end position="268"/>
    </location>
</feature>
<comment type="caution">
    <text evidence="2">The sequence shown here is derived from an EMBL/GenBank/DDBJ whole genome shotgun (WGS) entry which is preliminary data.</text>
</comment>
<keyword evidence="1" id="KW-1133">Transmembrane helix</keyword>
<dbReference type="AlphaFoldDB" id="A0A2V4E3Q3"/>
<protein>
    <submittedName>
        <fullName evidence="2">Uncharacterized protein</fullName>
    </submittedName>
</protein>
<feature type="transmembrane region" description="Helical" evidence="1">
    <location>
        <begin position="207"/>
        <end position="230"/>
    </location>
</feature>
<organism evidence="2 3">
    <name type="scientific">Gilliamella apicola</name>
    <dbReference type="NCBI Taxonomy" id="1196095"/>
    <lineage>
        <taxon>Bacteria</taxon>
        <taxon>Pseudomonadati</taxon>
        <taxon>Pseudomonadota</taxon>
        <taxon>Gammaproteobacteria</taxon>
        <taxon>Orbales</taxon>
        <taxon>Orbaceae</taxon>
        <taxon>Gilliamella</taxon>
    </lineage>
</organism>
<feature type="transmembrane region" description="Helical" evidence="1">
    <location>
        <begin position="134"/>
        <end position="159"/>
    </location>
</feature>
<feature type="transmembrane region" description="Helical" evidence="1">
    <location>
        <begin position="12"/>
        <end position="33"/>
    </location>
</feature>
<keyword evidence="1" id="KW-0812">Transmembrane</keyword>
<dbReference type="EMBL" id="QGLR01000008">
    <property type="protein sequence ID" value="PXZ07882.1"/>
    <property type="molecule type" value="Genomic_DNA"/>
</dbReference>
<evidence type="ECO:0000313" key="2">
    <source>
        <dbReference type="EMBL" id="PXZ07882.1"/>
    </source>
</evidence>
<feature type="transmembrane region" description="Helical" evidence="1">
    <location>
        <begin position="180"/>
        <end position="201"/>
    </location>
</feature>
<dbReference type="Proteomes" id="UP000247932">
    <property type="component" value="Unassembled WGS sequence"/>
</dbReference>
<evidence type="ECO:0000256" key="1">
    <source>
        <dbReference type="SAM" id="Phobius"/>
    </source>
</evidence>
<proteinExistence type="predicted"/>
<feature type="transmembrane region" description="Helical" evidence="1">
    <location>
        <begin position="288"/>
        <end position="310"/>
    </location>
</feature>
<name>A0A2V4E3Q3_9GAMM</name>
<sequence>MDTQNQSYFKLPSLFTFIYFGCLIFKSIINLVIKSDSYLSEGDIYIAQLIYSLTLGSMNYYFLVFIISVFFCQKYCIYNVSKNWKIISLLSVIFFLITYFLQTPLFEFGFEIFMQFHNYFLINFDFINDDSFPYFYFIFTYRLILIVDLLVLIIMFYFIGRNNIIYRSAINFNSDQLEKIHIQLYSIFLSYISLAIIYHFLQPSISLVMAPILIGLLLSVILYILFTVVIKNSFEQVNSKVSFAKLILTGVITTFLSGLVSTTIYYVIFMNDISPSLSLISKIQSQSLNNLIFLLAINLLLSLLISRYFIKFLYKKDESLFIN</sequence>
<evidence type="ECO:0000313" key="3">
    <source>
        <dbReference type="Proteomes" id="UP000247932"/>
    </source>
</evidence>
<feature type="transmembrane region" description="Helical" evidence="1">
    <location>
        <begin position="45"/>
        <end position="72"/>
    </location>
</feature>
<keyword evidence="3" id="KW-1185">Reference proteome</keyword>